<protein>
    <submittedName>
        <fullName evidence="3">Glycosyltransferase</fullName>
        <ecNumber evidence="3">2.4.-.-</ecNumber>
    </submittedName>
</protein>
<organism evidence="3 4">
    <name type="scientific">Flavobacterium yafengii</name>
    <dbReference type="NCBI Taxonomy" id="3041253"/>
    <lineage>
        <taxon>Bacteria</taxon>
        <taxon>Pseudomonadati</taxon>
        <taxon>Bacteroidota</taxon>
        <taxon>Flavobacteriia</taxon>
        <taxon>Flavobacteriales</taxon>
        <taxon>Flavobacteriaceae</taxon>
        <taxon>Flavobacterium</taxon>
    </lineage>
</organism>
<accession>A0AAW6TSU1</accession>
<dbReference type="Pfam" id="PF00535">
    <property type="entry name" value="Glycos_transf_2"/>
    <property type="match status" value="1"/>
</dbReference>
<dbReference type="InterPro" id="IPR001173">
    <property type="entry name" value="Glyco_trans_2-like"/>
</dbReference>
<sequence length="302" mass="35944">MVAIVIPYYKITFFEETLQSLANQTDKRFKVYIGNDASPETPTDLLEKYKGQFDFVYHRFETNLGSTSLVQQWHRCISLMQNEEWLLVLGDDDVLQDNFVSAFYENRNKIEALKINVIRYATAVINDKGEVISKLYIHPKLEKSTDFLMRKLKGGTRSSLSEFIFRRADFDKVKFKDLPLAWYSDYLAVLEVSNFSFLYTINNSQVYFRHSSLNITSKRDNLKAKNIATFGFYHYLLYDKKHFFDSEQLAVLRTRLEKTFLDNKKNVYFWMQFIKLYVTSFYFKQYLIFMFNVIQAILKKNK</sequence>
<feature type="transmembrane region" description="Helical" evidence="1">
    <location>
        <begin position="281"/>
        <end position="298"/>
    </location>
</feature>
<keyword evidence="1" id="KW-0472">Membrane</keyword>
<comment type="caution">
    <text evidence="3">The sequence shown here is derived from an EMBL/GenBank/DDBJ whole genome shotgun (WGS) entry which is preliminary data.</text>
</comment>
<dbReference type="InterPro" id="IPR029044">
    <property type="entry name" value="Nucleotide-diphossugar_trans"/>
</dbReference>
<dbReference type="EMBL" id="JASCRY010000004">
    <property type="protein sequence ID" value="MDI5950693.1"/>
    <property type="molecule type" value="Genomic_DNA"/>
</dbReference>
<evidence type="ECO:0000256" key="1">
    <source>
        <dbReference type="SAM" id="Phobius"/>
    </source>
</evidence>
<feature type="domain" description="Glycosyltransferase 2-like" evidence="2">
    <location>
        <begin position="4"/>
        <end position="111"/>
    </location>
</feature>
<dbReference type="GO" id="GO:0016758">
    <property type="term" value="F:hexosyltransferase activity"/>
    <property type="evidence" value="ECO:0007669"/>
    <property type="project" value="UniProtKB-ARBA"/>
</dbReference>
<dbReference type="Proteomes" id="UP001228643">
    <property type="component" value="Unassembled WGS sequence"/>
</dbReference>
<dbReference type="SUPFAM" id="SSF53448">
    <property type="entry name" value="Nucleotide-diphospho-sugar transferases"/>
    <property type="match status" value="1"/>
</dbReference>
<gene>
    <name evidence="3" type="ORF">QLS97_13635</name>
</gene>
<dbReference type="PANTHER" id="PTHR22916">
    <property type="entry name" value="GLYCOSYLTRANSFERASE"/>
    <property type="match status" value="1"/>
</dbReference>
<keyword evidence="4" id="KW-1185">Reference proteome</keyword>
<reference evidence="3 4" key="1">
    <citation type="submission" date="2023-04" db="EMBL/GenBank/DDBJ databases">
        <title>Two novel species of Flavobacterium.</title>
        <authorList>
            <person name="Liu Q."/>
            <person name="Xin Y.-H."/>
        </authorList>
    </citation>
    <scope>NUCLEOTIDE SEQUENCE [LARGE SCALE GENOMIC DNA]</scope>
    <source>
        <strain evidence="3 4">LB2P87</strain>
    </source>
</reference>
<evidence type="ECO:0000313" key="3">
    <source>
        <dbReference type="EMBL" id="MDI5950693.1"/>
    </source>
</evidence>
<keyword evidence="3" id="KW-0328">Glycosyltransferase</keyword>
<dbReference type="Gene3D" id="3.90.550.10">
    <property type="entry name" value="Spore Coat Polysaccharide Biosynthesis Protein SpsA, Chain A"/>
    <property type="match status" value="1"/>
</dbReference>
<dbReference type="AlphaFoldDB" id="A0AAW6TSU1"/>
<evidence type="ECO:0000259" key="2">
    <source>
        <dbReference type="Pfam" id="PF00535"/>
    </source>
</evidence>
<keyword evidence="3" id="KW-0808">Transferase</keyword>
<name>A0AAW6TSU1_9FLAO</name>
<dbReference type="EC" id="2.4.-.-" evidence="3"/>
<dbReference type="RefSeq" id="WP_282717419.1">
    <property type="nucleotide sequence ID" value="NZ_JASCRY010000004.1"/>
</dbReference>
<keyword evidence="1" id="KW-0812">Transmembrane</keyword>
<evidence type="ECO:0000313" key="4">
    <source>
        <dbReference type="Proteomes" id="UP001228643"/>
    </source>
</evidence>
<dbReference type="PANTHER" id="PTHR22916:SF3">
    <property type="entry name" value="UDP-GLCNAC:BETAGAL BETA-1,3-N-ACETYLGLUCOSAMINYLTRANSFERASE-LIKE PROTEIN 1"/>
    <property type="match status" value="1"/>
</dbReference>
<proteinExistence type="predicted"/>
<dbReference type="CDD" id="cd00761">
    <property type="entry name" value="Glyco_tranf_GTA_type"/>
    <property type="match status" value="1"/>
</dbReference>
<keyword evidence="1" id="KW-1133">Transmembrane helix</keyword>